<dbReference type="AlphaFoldDB" id="A0A6I6F9B0"/>
<name>A0A6I6F9B0_9CLOT</name>
<reference evidence="4 5" key="1">
    <citation type="submission" date="2019-12" db="EMBL/GenBank/DDBJ databases">
        <title>Genome sequenceing of Clostridium bovifaecis.</title>
        <authorList>
            <person name="Yao Y."/>
        </authorList>
    </citation>
    <scope>NUCLEOTIDE SEQUENCE [LARGE SCALE GENOMIC DNA]</scope>
    <source>
        <strain evidence="4 5">BXX</strain>
    </source>
</reference>
<dbReference type="PROSITE" id="PS51272">
    <property type="entry name" value="SLH"/>
    <property type="match status" value="1"/>
</dbReference>
<keyword evidence="2" id="KW-0732">Signal</keyword>
<proteinExistence type="predicted"/>
<feature type="signal peptide" evidence="2">
    <location>
        <begin position="1"/>
        <end position="25"/>
    </location>
</feature>
<evidence type="ECO:0000256" key="1">
    <source>
        <dbReference type="ARBA" id="ARBA00022737"/>
    </source>
</evidence>
<protein>
    <recommendedName>
        <fullName evidence="3">SLH domain-containing protein</fullName>
    </recommendedName>
</protein>
<organism evidence="4 5">
    <name type="scientific">Clostridium bovifaecis</name>
    <dbReference type="NCBI Taxonomy" id="2184719"/>
    <lineage>
        <taxon>Bacteria</taxon>
        <taxon>Bacillati</taxon>
        <taxon>Bacillota</taxon>
        <taxon>Clostridia</taxon>
        <taxon>Eubacteriales</taxon>
        <taxon>Clostridiaceae</taxon>
        <taxon>Clostridium</taxon>
    </lineage>
</organism>
<evidence type="ECO:0000259" key="3">
    <source>
        <dbReference type="PROSITE" id="PS51272"/>
    </source>
</evidence>
<accession>A0A6I6F9B0</accession>
<keyword evidence="1" id="KW-0677">Repeat</keyword>
<evidence type="ECO:0000313" key="5">
    <source>
        <dbReference type="Proteomes" id="UP000422764"/>
    </source>
</evidence>
<feature type="chain" id="PRO_5026013782" description="SLH domain-containing protein" evidence="2">
    <location>
        <begin position="26"/>
        <end position="769"/>
    </location>
</feature>
<evidence type="ECO:0000256" key="2">
    <source>
        <dbReference type="SAM" id="SignalP"/>
    </source>
</evidence>
<gene>
    <name evidence="4" type="ORF">GOM49_03335</name>
</gene>
<dbReference type="Proteomes" id="UP000422764">
    <property type="component" value="Chromosome"/>
</dbReference>
<feature type="domain" description="SLH" evidence="3">
    <location>
        <begin position="644"/>
        <end position="706"/>
    </location>
</feature>
<dbReference type="Pfam" id="PF00395">
    <property type="entry name" value="SLH"/>
    <property type="match status" value="1"/>
</dbReference>
<keyword evidence="5" id="KW-1185">Reference proteome</keyword>
<evidence type="ECO:0000313" key="4">
    <source>
        <dbReference type="EMBL" id="QGU94275.1"/>
    </source>
</evidence>
<dbReference type="Pfam" id="PF16244">
    <property type="entry name" value="DUF4901"/>
    <property type="match status" value="2"/>
</dbReference>
<dbReference type="InterPro" id="IPR001119">
    <property type="entry name" value="SLH_dom"/>
</dbReference>
<sequence>MKSKKVMSLMITAALLASYAPYAFAKSASEVKQEVKLTENVKEEKAAKISKEKAKEIAKKMLKDNFNIQVDDKKFTYNIEFRGDYMYPSSKYVWEIRWNSNTNLQNINAWVSVDADKGTVLNANVNKYEQGKQQSIASITPKEAAKLAIDFIKKVAPREYKELETTSYSPVQYRYDLVNYNFVYRRKLNGIPFEGNSIRIQVNGATGDIVGYSYTWDDNVQELAKDEIVDLKKAKEVLENNNTMDLSYRLYREKYDYYSNGASVKLMYSPNFKNGDMVDAKTGKITSYNPLNNEKPLVKDLNDKEKEEFYKKAVPFKNFEKELEKEEAEVLLRDKVKEFFGESYEIQNISYRDYSNEYDYYAGTGKVWSAYVTKKGENGYKGEGGNIEINALNGAIISLSRYYDYFQSINGDVKLTQEQAYNKAIEIIAKYYPDKIKDIRTEQTLYETKEIVNGKEIPGRNYYFNFPRVANGIVFMDNNISININAVTGEILEMHSMWNENAQFPKVNGIISEKEAKELYFNKFTPELVYTNINANKDPNETKPEVKLVYKLRAVDDYGEFANIDAFTGRYLDYEGAEINDNLEIFNGKIKGNKYEKELSILARNGILDTKDFEINKEVTKMDIIKMLVNAKGYRPYMLGEAAELKFKSSAQVGDANYKYLQMAVLYGIIDNTEGEINLDEKITREKLAEILVKALGYEKLAKAESIFALPNKDAKEVSANMKGYVAIAQGLNIMDLKDNNFRPKNNTTIVEAALAVYNSLDNLQRILY</sequence>
<dbReference type="EMBL" id="CP046522">
    <property type="protein sequence ID" value="QGU94275.1"/>
    <property type="molecule type" value="Genomic_DNA"/>
</dbReference>
<dbReference type="InterPro" id="IPR032599">
    <property type="entry name" value="YcdB/YcdC_rep_domain"/>
</dbReference>